<reference evidence="3" key="2">
    <citation type="submission" date="2023-01" db="EMBL/GenBank/DDBJ databases">
        <title>Draft genome sequence of Portibacter lacus strain NBRC 108769.</title>
        <authorList>
            <person name="Sun Q."/>
            <person name="Mori K."/>
        </authorList>
    </citation>
    <scope>NUCLEOTIDE SEQUENCE</scope>
    <source>
        <strain evidence="3">NBRC 108769</strain>
    </source>
</reference>
<sequence>MKKIIFILGVFLLLVTANTTFSSCSPKVGCELNEGMSPKTNRKGELSTKRGSSNLFDKKKRKKMGY</sequence>
<organism evidence="3 4">
    <name type="scientific">Portibacter lacus</name>
    <dbReference type="NCBI Taxonomy" id="1099794"/>
    <lineage>
        <taxon>Bacteria</taxon>
        <taxon>Pseudomonadati</taxon>
        <taxon>Bacteroidota</taxon>
        <taxon>Saprospiria</taxon>
        <taxon>Saprospirales</taxon>
        <taxon>Haliscomenobacteraceae</taxon>
        <taxon>Portibacter</taxon>
    </lineage>
</organism>
<evidence type="ECO:0000256" key="2">
    <source>
        <dbReference type="SAM" id="SignalP"/>
    </source>
</evidence>
<reference evidence="3" key="1">
    <citation type="journal article" date="2014" name="Int. J. Syst. Evol. Microbiol.">
        <title>Complete genome sequence of Corynebacterium casei LMG S-19264T (=DSM 44701T), isolated from a smear-ripened cheese.</title>
        <authorList>
            <consortium name="US DOE Joint Genome Institute (JGI-PGF)"/>
            <person name="Walter F."/>
            <person name="Albersmeier A."/>
            <person name="Kalinowski J."/>
            <person name="Ruckert C."/>
        </authorList>
    </citation>
    <scope>NUCLEOTIDE SEQUENCE</scope>
    <source>
        <strain evidence="3">NBRC 108769</strain>
    </source>
</reference>
<feature type="signal peptide" evidence="2">
    <location>
        <begin position="1"/>
        <end position="22"/>
    </location>
</feature>
<accession>A0AA37SQU9</accession>
<evidence type="ECO:0000313" key="3">
    <source>
        <dbReference type="EMBL" id="GLR17979.1"/>
    </source>
</evidence>
<feature type="region of interest" description="Disordered" evidence="1">
    <location>
        <begin position="32"/>
        <end position="66"/>
    </location>
</feature>
<evidence type="ECO:0008006" key="5">
    <source>
        <dbReference type="Google" id="ProtNLM"/>
    </source>
</evidence>
<evidence type="ECO:0000313" key="4">
    <source>
        <dbReference type="Proteomes" id="UP001156666"/>
    </source>
</evidence>
<evidence type="ECO:0000256" key="1">
    <source>
        <dbReference type="SAM" id="MobiDB-lite"/>
    </source>
</evidence>
<gene>
    <name evidence="3" type="ORF">GCM10007940_25940</name>
</gene>
<keyword evidence="2" id="KW-0732">Signal</keyword>
<proteinExistence type="predicted"/>
<keyword evidence="4" id="KW-1185">Reference proteome</keyword>
<dbReference type="EMBL" id="BSOH01000014">
    <property type="protein sequence ID" value="GLR17979.1"/>
    <property type="molecule type" value="Genomic_DNA"/>
</dbReference>
<dbReference type="PROSITE" id="PS51257">
    <property type="entry name" value="PROKAR_LIPOPROTEIN"/>
    <property type="match status" value="1"/>
</dbReference>
<dbReference type="AlphaFoldDB" id="A0AA37SQU9"/>
<dbReference type="Proteomes" id="UP001156666">
    <property type="component" value="Unassembled WGS sequence"/>
</dbReference>
<dbReference type="RefSeq" id="WP_235291655.1">
    <property type="nucleotide sequence ID" value="NZ_BSOH01000014.1"/>
</dbReference>
<feature type="chain" id="PRO_5041406776" description="Lipoprotein" evidence="2">
    <location>
        <begin position="23"/>
        <end position="66"/>
    </location>
</feature>
<name>A0AA37SQU9_9BACT</name>
<comment type="caution">
    <text evidence="3">The sequence shown here is derived from an EMBL/GenBank/DDBJ whole genome shotgun (WGS) entry which is preliminary data.</text>
</comment>
<protein>
    <recommendedName>
        <fullName evidence="5">Lipoprotein</fullName>
    </recommendedName>
</protein>